<dbReference type="Gramene" id="TraesROB_scaffold_130979_01G000100.1">
    <property type="protein sequence ID" value="TraesROB_scaffold_130979_01G000100.1"/>
    <property type="gene ID" value="TraesROB_scaffold_130979_01G000100"/>
</dbReference>
<dbReference type="OMA" id="MAKITFA"/>
<dbReference type="Gramene" id="TraesCLE_scaffold_098862_01G000100.1">
    <property type="protein sequence ID" value="TraesCLE_scaffold_098862_01G000100.1"/>
    <property type="gene ID" value="TraesCLE_scaffold_098862_01G000100"/>
</dbReference>
<proteinExistence type="predicted"/>
<dbReference type="Gramene" id="TraesWEE_scaffold_084956_01G000100.1">
    <property type="protein sequence ID" value="TraesWEE_scaffold_084956_01G000100.1"/>
    <property type="gene ID" value="TraesWEE_scaffold_084956_01G000100"/>
</dbReference>
<dbReference type="Gramene" id="TraesCAD_scaffold_075502_01G000200.1">
    <property type="protein sequence ID" value="TraesCAD_scaffold_075502_01G000200.1"/>
    <property type="gene ID" value="TraesCAD_scaffold_075502_01G000200"/>
</dbReference>
<dbReference type="Proteomes" id="UP000019116">
    <property type="component" value="Chromosome 4A"/>
</dbReference>
<feature type="signal peptide" evidence="2">
    <location>
        <begin position="1"/>
        <end position="20"/>
    </location>
</feature>
<dbReference type="Gramene" id="TraesNOR4A03G02167270.1">
    <property type="protein sequence ID" value="TraesNOR4A03G02167270.1.CDS1"/>
    <property type="gene ID" value="TraesNOR4A03G02167270"/>
</dbReference>
<dbReference type="Gramene" id="TraesCS4A03G0738600.1">
    <property type="protein sequence ID" value="TraesCS4A03G0738600.1.CDS1"/>
    <property type="gene ID" value="TraesCS4A03G0738600"/>
</dbReference>
<dbReference type="Gramene" id="TraesJAG4A03G02146400.1">
    <property type="protein sequence ID" value="TraesJAG4A03G02146400.1.CDS1"/>
    <property type="gene ID" value="TraesJAG4A03G02146400"/>
</dbReference>
<name>A0A3B6HWY1_WHEAT</name>
<dbReference type="Gramene" id="TraesARI4A03G02182670.1">
    <property type="protein sequence ID" value="TraesARI4A03G02182670.1.CDS1"/>
    <property type="gene ID" value="TraesARI4A03G02182670"/>
</dbReference>
<reference evidence="3" key="2">
    <citation type="submission" date="2018-10" db="UniProtKB">
        <authorList>
            <consortium name="EnsemblPlants"/>
        </authorList>
    </citation>
    <scope>IDENTIFICATION</scope>
</reference>
<dbReference type="Gramene" id="TraesJUL4A03G02164250.1">
    <property type="protein sequence ID" value="TraesJUL4A03G02164250.1.CDS1"/>
    <property type="gene ID" value="TraesJUL4A03G02164250"/>
</dbReference>
<feature type="region of interest" description="Disordered" evidence="1">
    <location>
        <begin position="88"/>
        <end position="111"/>
    </location>
</feature>
<evidence type="ECO:0000313" key="4">
    <source>
        <dbReference type="Proteomes" id="UP000019116"/>
    </source>
</evidence>
<dbReference type="Gramene" id="TraesLAC4A03G02102470.1">
    <property type="protein sequence ID" value="TraesLAC4A03G02102470.1.CDS1"/>
    <property type="gene ID" value="TraesLAC4A03G02102470"/>
</dbReference>
<dbReference type="Gramene" id="TraesSYM4A03G02172680.1">
    <property type="protein sequence ID" value="TraesSYM4A03G02172680.1.CDS1"/>
    <property type="gene ID" value="TraesSYM4A03G02172680"/>
</dbReference>
<dbReference type="AlphaFoldDB" id="A0A3B6HWY1"/>
<accession>A0A3B6HWY1</accession>
<evidence type="ECO:0000256" key="1">
    <source>
        <dbReference type="SAM" id="MobiDB-lite"/>
    </source>
</evidence>
<protein>
    <submittedName>
        <fullName evidence="3">Uncharacterized protein</fullName>
    </submittedName>
</protein>
<keyword evidence="2" id="KW-0732">Signal</keyword>
<evidence type="ECO:0000313" key="3">
    <source>
        <dbReference type="EnsemblPlants" id="TraesCS4A02G289000.1.cds1"/>
    </source>
</evidence>
<dbReference type="Gramene" id="TraesMAC4A03G02143760.1">
    <property type="protein sequence ID" value="TraesMAC4A03G02143760.1.CDS1"/>
    <property type="gene ID" value="TraesMAC4A03G02143760"/>
</dbReference>
<dbReference type="Gramene" id="TraesCS4A02G289000.1">
    <property type="protein sequence ID" value="TraesCS4A02G289000.1.cds1"/>
    <property type="gene ID" value="TraesCS4A02G289000"/>
</dbReference>
<keyword evidence="4" id="KW-1185">Reference proteome</keyword>
<feature type="chain" id="PRO_5043175195" evidence="2">
    <location>
        <begin position="21"/>
        <end position="111"/>
    </location>
</feature>
<organism evidence="3">
    <name type="scientific">Triticum aestivum</name>
    <name type="common">Wheat</name>
    <dbReference type="NCBI Taxonomy" id="4565"/>
    <lineage>
        <taxon>Eukaryota</taxon>
        <taxon>Viridiplantae</taxon>
        <taxon>Streptophyta</taxon>
        <taxon>Embryophyta</taxon>
        <taxon>Tracheophyta</taxon>
        <taxon>Spermatophyta</taxon>
        <taxon>Magnoliopsida</taxon>
        <taxon>Liliopsida</taxon>
        <taxon>Poales</taxon>
        <taxon>Poaceae</taxon>
        <taxon>BOP clade</taxon>
        <taxon>Pooideae</taxon>
        <taxon>Triticodae</taxon>
        <taxon>Triticeae</taxon>
        <taxon>Triticinae</taxon>
        <taxon>Triticum</taxon>
    </lineage>
</organism>
<evidence type="ECO:0000256" key="2">
    <source>
        <dbReference type="SAM" id="SignalP"/>
    </source>
</evidence>
<dbReference type="EnsemblPlants" id="TraesCS4A02G289000.1">
    <property type="protein sequence ID" value="TraesCS4A02G289000.1.cds1"/>
    <property type="gene ID" value="TraesCS4A02G289000"/>
</dbReference>
<dbReference type="Gramene" id="TraesSTA4A03G02141830.1">
    <property type="protein sequence ID" value="TraesSTA4A03G02141830.1.CDS1"/>
    <property type="gene ID" value="TraesSTA4A03G02141830"/>
</dbReference>
<dbReference type="Gramene" id="TraesLDM4A03G02143750.1">
    <property type="protein sequence ID" value="TraesLDM4A03G02143750.1.CDS1"/>
    <property type="gene ID" value="TraesLDM4A03G02143750"/>
</dbReference>
<sequence>MAKIMFVLLLLCPLLAQSHATTTFKEISSQLQNQRFVELDEALQRALPLRQPPPPRSVVLDAAEADAVKESLLILVRALTEGLNGRPGLLSFHNQGEEEPAAAASPKETVA</sequence>
<reference evidence="3" key="1">
    <citation type="submission" date="2018-08" db="EMBL/GenBank/DDBJ databases">
        <authorList>
            <person name="Rossello M."/>
        </authorList>
    </citation>
    <scope>NUCLEOTIDE SEQUENCE [LARGE SCALE GENOMIC DNA]</scope>
    <source>
        <strain evidence="3">cv. Chinese Spring</strain>
    </source>
</reference>
<dbReference type="Gramene" id="TraesPARA_EIv1.0_1237240.1">
    <property type="protein sequence ID" value="TraesPARA_EIv1.0_1237240.1.CDS1"/>
    <property type="gene ID" value="TraesPARA_EIv1.0_1237240"/>
</dbReference>
<feature type="compositionally biased region" description="Low complexity" evidence="1">
    <location>
        <begin position="101"/>
        <end position="111"/>
    </location>
</feature>